<dbReference type="PANTHER" id="PTHR22931">
    <property type="entry name" value="PHOSPHOENOLPYRUVATE DIKINASE-RELATED"/>
    <property type="match status" value="1"/>
</dbReference>
<dbReference type="RefSeq" id="WP_379901000.1">
    <property type="nucleotide sequence ID" value="NZ_JBHRTR010000028.1"/>
</dbReference>
<dbReference type="Gene3D" id="1.20.80.30">
    <property type="match status" value="2"/>
</dbReference>
<keyword evidence="3" id="KW-0670">Pyruvate</keyword>
<dbReference type="EMBL" id="JBHRTR010000028">
    <property type="protein sequence ID" value="MFC3228153.1"/>
    <property type="molecule type" value="Genomic_DNA"/>
</dbReference>
<feature type="domain" description="PEP-utilising enzyme mobile" evidence="1">
    <location>
        <begin position="403"/>
        <end position="472"/>
    </location>
</feature>
<dbReference type="SUPFAM" id="SSF56059">
    <property type="entry name" value="Glutathione synthetase ATP-binding domain-like"/>
    <property type="match status" value="1"/>
</dbReference>
<dbReference type="InterPro" id="IPR018274">
    <property type="entry name" value="PEP_util_AS"/>
</dbReference>
<proteinExistence type="predicted"/>
<dbReference type="Gene3D" id="3.50.30.10">
    <property type="entry name" value="Phosphohistidine domain"/>
    <property type="match status" value="1"/>
</dbReference>
<dbReference type="Gene3D" id="1.10.189.10">
    <property type="entry name" value="Pyruvate Phosphate Dikinase, domain 2"/>
    <property type="match status" value="1"/>
</dbReference>
<dbReference type="InterPro" id="IPR002192">
    <property type="entry name" value="PPDK_AMP/ATP-bd"/>
</dbReference>
<dbReference type="SUPFAM" id="SSF52009">
    <property type="entry name" value="Phosphohistidine domain"/>
    <property type="match status" value="1"/>
</dbReference>
<protein>
    <submittedName>
        <fullName evidence="3">Pyruvate, phosphate dikinase</fullName>
        <ecNumber evidence="3">2.7.9.1</ecNumber>
    </submittedName>
</protein>
<evidence type="ECO:0000313" key="3">
    <source>
        <dbReference type="EMBL" id="MFC3228153.1"/>
    </source>
</evidence>
<dbReference type="PANTHER" id="PTHR22931:SF9">
    <property type="entry name" value="PYRUVATE, PHOSPHATE DIKINASE 1, CHLOROPLASTIC"/>
    <property type="match status" value="1"/>
</dbReference>
<dbReference type="EC" id="2.7.9.1" evidence="3"/>
<dbReference type="Gene3D" id="3.30.1490.20">
    <property type="entry name" value="ATP-grasp fold, A domain"/>
    <property type="match status" value="2"/>
</dbReference>
<evidence type="ECO:0000313" key="4">
    <source>
        <dbReference type="Proteomes" id="UP001595528"/>
    </source>
</evidence>
<dbReference type="Pfam" id="PF00391">
    <property type="entry name" value="PEP-utilizers"/>
    <property type="match status" value="1"/>
</dbReference>
<keyword evidence="3" id="KW-0808">Transferase</keyword>
<dbReference type="Proteomes" id="UP001595528">
    <property type="component" value="Unassembled WGS sequence"/>
</dbReference>
<reference evidence="4" key="1">
    <citation type="journal article" date="2019" name="Int. J. Syst. Evol. Microbiol.">
        <title>The Global Catalogue of Microorganisms (GCM) 10K type strain sequencing project: providing services to taxonomists for standard genome sequencing and annotation.</title>
        <authorList>
            <consortium name="The Broad Institute Genomics Platform"/>
            <consortium name="The Broad Institute Genome Sequencing Center for Infectious Disease"/>
            <person name="Wu L."/>
            <person name="Ma J."/>
        </authorList>
    </citation>
    <scope>NUCLEOTIDE SEQUENCE [LARGE SCALE GENOMIC DNA]</scope>
    <source>
        <strain evidence="4">KCTC 42964</strain>
    </source>
</reference>
<name>A0ABV7L0R9_9PROT</name>
<evidence type="ECO:0000259" key="1">
    <source>
        <dbReference type="Pfam" id="PF00391"/>
    </source>
</evidence>
<dbReference type="InterPro" id="IPR036637">
    <property type="entry name" value="Phosphohistidine_dom_sf"/>
</dbReference>
<dbReference type="Pfam" id="PF01326">
    <property type="entry name" value="PPDK_N"/>
    <property type="match status" value="1"/>
</dbReference>
<evidence type="ECO:0000259" key="2">
    <source>
        <dbReference type="Pfam" id="PF01326"/>
    </source>
</evidence>
<dbReference type="InterPro" id="IPR008279">
    <property type="entry name" value="PEP-util_enz_mobile_dom"/>
</dbReference>
<dbReference type="GO" id="GO:0050242">
    <property type="term" value="F:pyruvate, phosphate dikinase activity"/>
    <property type="evidence" value="ECO:0007669"/>
    <property type="project" value="UniProtKB-EC"/>
</dbReference>
<gene>
    <name evidence="3" type="ORF">ACFOGJ_12985</name>
</gene>
<dbReference type="InterPro" id="IPR013815">
    <property type="entry name" value="ATP_grasp_subdomain_1"/>
</dbReference>
<organism evidence="3 4">
    <name type="scientific">Marinibaculum pumilum</name>
    <dbReference type="NCBI Taxonomy" id="1766165"/>
    <lineage>
        <taxon>Bacteria</taxon>
        <taxon>Pseudomonadati</taxon>
        <taxon>Pseudomonadota</taxon>
        <taxon>Alphaproteobacteria</taxon>
        <taxon>Rhodospirillales</taxon>
        <taxon>Rhodospirillaceae</taxon>
        <taxon>Marinibaculum</taxon>
    </lineage>
</organism>
<dbReference type="InterPro" id="IPR010121">
    <property type="entry name" value="Pyruvate_phosphate_dikinase"/>
</dbReference>
<keyword evidence="4" id="KW-1185">Reference proteome</keyword>
<feature type="domain" description="Pyruvate phosphate dikinase AMP/ATP-binding" evidence="2">
    <location>
        <begin position="60"/>
        <end position="280"/>
    </location>
</feature>
<dbReference type="NCBIfam" id="NF004531">
    <property type="entry name" value="PRK05878.1"/>
    <property type="match status" value="1"/>
</dbReference>
<dbReference type="PROSITE" id="PS00370">
    <property type="entry name" value="PEP_ENZYMES_PHOS_SITE"/>
    <property type="match status" value="1"/>
</dbReference>
<sequence length="598" mass="62075">MTREAEALLLPLDGGSLPDRSVIGGKAWSIARMRALGLPVPPAFVITTACCRAYLAAGQAFPDGLMDAVRGALAEIEAATGRRFGQGPQALLLSVRSGAAISMPGMMDTVLNLGISDATEAALAAETGDARFARDTHRRFLEMYGRIVLKAAVPDLDPAAAPADWRAAVAKAAGREVPDDPWVQLEAAIRAVFDSWDGRRARRYRAHHGIPDDLGTAVTIQAMVFGNADQESGTGVLFSRNPLTGAAEPYGEFLACAQGEDVVSGAHTPEPLSAMADHHPALHEELLQAAAVLERENGDVQDIEFTVERGRLFLLQSRSAKRAARAAVNIAVDMVHEGRITAAQALDRISAEQVRQLLRPRLKPGADGQAELLCSGEAASPGVGAGLVVTDSDRAEELSEQDQEVVLVRPSTSPDDVHGMIVAKAVVTAQGGSTSHAAVVSRALGVPCVVGCGADALAGLEDREITVDGDKGRIYAGRLAIEAPDIRADTHLRQLQDWAVEAVGMQVIPLDAAPADALDLDGQPGGEDAETATLLLRGVRAAKGGVFGTDAGVQAAVDAGVELIAVPQVLPALLAAHAARHGGVDSAGAGAGGDQTDE</sequence>
<comment type="caution">
    <text evidence="3">The sequence shown here is derived from an EMBL/GenBank/DDBJ whole genome shotgun (WGS) entry which is preliminary data.</text>
</comment>
<accession>A0ABV7L0R9</accession>
<dbReference type="Gene3D" id="3.30.470.20">
    <property type="entry name" value="ATP-grasp fold, B domain"/>
    <property type="match status" value="1"/>
</dbReference>